<dbReference type="Gene3D" id="1.20.950.20">
    <property type="entry name" value="Transmembrane di-heme cytochromes, Chain C"/>
    <property type="match status" value="1"/>
</dbReference>
<keyword evidence="3 6" id="KW-0812">Transmembrane</keyword>
<feature type="domain" description="Cytochrome b561 bacterial/Ni-hydrogenase" evidence="7">
    <location>
        <begin position="23"/>
        <end position="184"/>
    </location>
</feature>
<evidence type="ECO:0000259" key="7">
    <source>
        <dbReference type="Pfam" id="PF01292"/>
    </source>
</evidence>
<sequence length="203" mass="21864">MIPSRSPRDAADTPPPLKGRVKVWDPVVRLFHWTVAGGVVANLTFLEHSRTPHRYVGYVVVGAVAVRILWGIVAKGHARLASFVPGPRAFATYARSLVARRDARYLGHNPAGAAMAILLVLLIIVLGATGYMMGTDRFWGVGWVEQVHETAANAVLVASLVHVAGALIESVRHRENLVLAMITGTKRAATGTDIDHAPTSRRG</sequence>
<proteinExistence type="predicted"/>
<keyword evidence="4 6" id="KW-1133">Transmembrane helix</keyword>
<dbReference type="InterPro" id="IPR016174">
    <property type="entry name" value="Di-haem_cyt_TM"/>
</dbReference>
<dbReference type="SUPFAM" id="SSF81342">
    <property type="entry name" value="Transmembrane di-heme cytochromes"/>
    <property type="match status" value="1"/>
</dbReference>
<dbReference type="Proteomes" id="UP000531581">
    <property type="component" value="Unassembled WGS sequence"/>
</dbReference>
<evidence type="ECO:0000256" key="5">
    <source>
        <dbReference type="ARBA" id="ARBA00023136"/>
    </source>
</evidence>
<organism evidence="9 10">
    <name type="scientific">Sphingomonas sanguinis</name>
    <dbReference type="NCBI Taxonomy" id="33051"/>
    <lineage>
        <taxon>Bacteria</taxon>
        <taxon>Pseudomonadati</taxon>
        <taxon>Pseudomonadota</taxon>
        <taxon>Alphaproteobacteria</taxon>
        <taxon>Sphingomonadales</taxon>
        <taxon>Sphingomonadaceae</taxon>
        <taxon>Sphingomonas</taxon>
    </lineage>
</organism>
<dbReference type="EMBL" id="JABYQV010000019">
    <property type="protein sequence ID" value="NVP32835.1"/>
    <property type="molecule type" value="Genomic_DNA"/>
</dbReference>
<evidence type="ECO:0000256" key="2">
    <source>
        <dbReference type="ARBA" id="ARBA00022475"/>
    </source>
</evidence>
<comment type="subcellular location">
    <subcellularLocation>
        <location evidence="1">Cell membrane</location>
        <topology evidence="1">Multi-pass membrane protein</topology>
    </subcellularLocation>
</comment>
<dbReference type="Pfam" id="PF01292">
    <property type="entry name" value="Ni_hydr_CYTB"/>
    <property type="match status" value="1"/>
</dbReference>
<reference evidence="10 11" key="1">
    <citation type="submission" date="2020-05" db="EMBL/GenBank/DDBJ databases">
        <title>Draft Genome Sequences of Sphingomonas sp. Isolated from the International Space Station.</title>
        <authorList>
            <person name="Bijlani S."/>
            <person name="Singh N.K."/>
            <person name="Mason C.E."/>
            <person name="Wang C.C."/>
            <person name="Venkateswaran K."/>
        </authorList>
    </citation>
    <scope>NUCLEOTIDE SEQUENCE [LARGE SCALE GENOMIC DNA]</scope>
    <source>
        <strain evidence="8 11">IIF7SW-B5</strain>
        <strain evidence="9">ISS-IIF7SWP</strain>
    </source>
</reference>
<gene>
    <name evidence="8" type="ORF">HKX05_00960</name>
    <name evidence="9" type="ORF">HLV41_17500</name>
</gene>
<dbReference type="PANTHER" id="PTHR30485">
    <property type="entry name" value="NI/FE-HYDROGENASE 1 B-TYPE CYTOCHROME SUBUNIT"/>
    <property type="match status" value="1"/>
</dbReference>
<name>A0A7Y7USY2_9SPHN</name>
<protein>
    <submittedName>
        <fullName evidence="8 9">Cytochrome B</fullName>
    </submittedName>
</protein>
<dbReference type="Proteomes" id="UP000557656">
    <property type="component" value="Unassembled WGS sequence"/>
</dbReference>
<dbReference type="PANTHER" id="PTHR30485:SF2">
    <property type="entry name" value="BLL0597 PROTEIN"/>
    <property type="match status" value="1"/>
</dbReference>
<keyword evidence="2" id="KW-1003">Cell membrane</keyword>
<dbReference type="InterPro" id="IPR051542">
    <property type="entry name" value="Hydrogenase_cytochrome"/>
</dbReference>
<keyword evidence="5 6" id="KW-0472">Membrane</keyword>
<dbReference type="GO" id="GO:0005886">
    <property type="term" value="C:plasma membrane"/>
    <property type="evidence" value="ECO:0007669"/>
    <property type="project" value="UniProtKB-SubCell"/>
</dbReference>
<evidence type="ECO:0000313" key="8">
    <source>
        <dbReference type="EMBL" id="NNG51921.1"/>
    </source>
</evidence>
<evidence type="ECO:0000256" key="6">
    <source>
        <dbReference type="SAM" id="Phobius"/>
    </source>
</evidence>
<feature type="transmembrane region" description="Helical" evidence="6">
    <location>
        <begin position="110"/>
        <end position="131"/>
    </location>
</feature>
<evidence type="ECO:0000256" key="3">
    <source>
        <dbReference type="ARBA" id="ARBA00022692"/>
    </source>
</evidence>
<dbReference type="AlphaFoldDB" id="A0A7Y7USY2"/>
<evidence type="ECO:0000313" key="11">
    <source>
        <dbReference type="Proteomes" id="UP000557656"/>
    </source>
</evidence>
<comment type="caution">
    <text evidence="9">The sequence shown here is derived from an EMBL/GenBank/DDBJ whole genome shotgun (WGS) entry which is preliminary data.</text>
</comment>
<dbReference type="InterPro" id="IPR011577">
    <property type="entry name" value="Cyt_b561_bac/Ni-Hgenase"/>
</dbReference>
<dbReference type="EMBL" id="JABEOV010000004">
    <property type="protein sequence ID" value="NNG51921.1"/>
    <property type="molecule type" value="Genomic_DNA"/>
</dbReference>
<evidence type="ECO:0000256" key="4">
    <source>
        <dbReference type="ARBA" id="ARBA00022989"/>
    </source>
</evidence>
<evidence type="ECO:0000256" key="1">
    <source>
        <dbReference type="ARBA" id="ARBA00004651"/>
    </source>
</evidence>
<dbReference type="RefSeq" id="WP_064311299.1">
    <property type="nucleotide sequence ID" value="NZ_JABEOV010000004.1"/>
</dbReference>
<keyword evidence="11" id="KW-1185">Reference proteome</keyword>
<feature type="transmembrane region" description="Helical" evidence="6">
    <location>
        <begin position="55"/>
        <end position="73"/>
    </location>
</feature>
<accession>A0A7Y7USY2</accession>
<dbReference type="GO" id="GO:0022904">
    <property type="term" value="P:respiratory electron transport chain"/>
    <property type="evidence" value="ECO:0007669"/>
    <property type="project" value="InterPro"/>
</dbReference>
<dbReference type="GO" id="GO:0020037">
    <property type="term" value="F:heme binding"/>
    <property type="evidence" value="ECO:0007669"/>
    <property type="project" value="TreeGrafter"/>
</dbReference>
<evidence type="ECO:0000313" key="10">
    <source>
        <dbReference type="Proteomes" id="UP000531581"/>
    </source>
</evidence>
<evidence type="ECO:0000313" key="9">
    <source>
        <dbReference type="EMBL" id="NVP32835.1"/>
    </source>
</evidence>
<dbReference type="GO" id="GO:0009055">
    <property type="term" value="F:electron transfer activity"/>
    <property type="evidence" value="ECO:0007669"/>
    <property type="project" value="InterPro"/>
</dbReference>